<dbReference type="Proteomes" id="UP000319478">
    <property type="component" value="Unassembled WGS sequence"/>
</dbReference>
<evidence type="ECO:0000256" key="1">
    <source>
        <dbReference type="SAM" id="Phobius"/>
    </source>
</evidence>
<evidence type="ECO:0000313" key="3">
    <source>
        <dbReference type="Proteomes" id="UP000319478"/>
    </source>
</evidence>
<organism evidence="2 3">
    <name type="scientific">Novacetimonas hansenii</name>
    <name type="common">Komagataeibacter hansenii</name>
    <dbReference type="NCBI Taxonomy" id="436"/>
    <lineage>
        <taxon>Bacteria</taxon>
        <taxon>Pseudomonadati</taxon>
        <taxon>Pseudomonadota</taxon>
        <taxon>Alphaproteobacteria</taxon>
        <taxon>Acetobacterales</taxon>
        <taxon>Acetobacteraceae</taxon>
        <taxon>Novacetimonas</taxon>
    </lineage>
</organism>
<evidence type="ECO:0000313" key="2">
    <source>
        <dbReference type="EMBL" id="GEC64176.1"/>
    </source>
</evidence>
<keyword evidence="1" id="KW-1133">Transmembrane helix</keyword>
<comment type="caution">
    <text evidence="2">The sequence shown here is derived from an EMBL/GenBank/DDBJ whole genome shotgun (WGS) entry which is preliminary data.</text>
</comment>
<keyword evidence="1" id="KW-0472">Membrane</keyword>
<accession>A0ABQ0SFY4</accession>
<reference evidence="2 3" key="1">
    <citation type="submission" date="2019-06" db="EMBL/GenBank/DDBJ databases">
        <title>Whole genome shotgun sequence of Komagataeibacter hansenii NBRC 14820.</title>
        <authorList>
            <person name="Hosoyama A."/>
            <person name="Uohara A."/>
            <person name="Ohji S."/>
            <person name="Ichikawa N."/>
        </authorList>
    </citation>
    <scope>NUCLEOTIDE SEQUENCE [LARGE SCALE GENOMIC DNA]</scope>
    <source>
        <strain evidence="2 3">NBRC 14820</strain>
    </source>
</reference>
<gene>
    <name evidence="2" type="ORF">GHA01_20250</name>
</gene>
<dbReference type="EMBL" id="BJNN01000108">
    <property type="protein sequence ID" value="GEC64176.1"/>
    <property type="molecule type" value="Genomic_DNA"/>
</dbReference>
<proteinExistence type="predicted"/>
<feature type="transmembrane region" description="Helical" evidence="1">
    <location>
        <begin position="49"/>
        <end position="74"/>
    </location>
</feature>
<protein>
    <submittedName>
        <fullName evidence="2">Uncharacterized protein</fullName>
    </submittedName>
</protein>
<feature type="transmembrane region" description="Helical" evidence="1">
    <location>
        <begin position="12"/>
        <end position="28"/>
    </location>
</feature>
<name>A0ABQ0SFY4_NOVHA</name>
<keyword evidence="1" id="KW-0812">Transmembrane</keyword>
<keyword evidence="3" id="KW-1185">Reference proteome</keyword>
<sequence>MAGTEMTSPPYVTTIFALYWAFGMYLVSRKKFQMGMREKMNELACRPDFIGREYIVQAAGCLCMLIASLTYPWFLIMKSKRG</sequence>